<reference evidence="18 19" key="1">
    <citation type="submission" date="2021-04" db="EMBL/GenBank/DDBJ databases">
        <authorList>
            <person name="Pira H."/>
            <person name="Risdian C."/>
            <person name="Wink J."/>
        </authorList>
    </citation>
    <scope>NUCLEOTIDE SEQUENCE [LARGE SCALE GENOMIC DNA]</scope>
    <source>
        <strain evidence="18 19">WH53</strain>
    </source>
</reference>
<dbReference type="InterPro" id="IPR002146">
    <property type="entry name" value="ATP_synth_b/b'su_bac/chlpt"/>
</dbReference>
<comment type="subunit">
    <text evidence="13">F-type ATPases have 2 components, F(1) - the catalytic core - and F(0) - the membrane proton channel. F(1) has five subunits: alpha(3), beta(3), gamma(1), delta(1), epsilon(1). F(0) has four main subunits: a(1), b(2) and c(10-14). The alpha and beta chains form an alternating ring which encloses part of the gamma chain. F(1) is attached to F(0) by a central stalk formed by the gamma and epsilon chains, while a peripheral stalk is formed by the delta and b chains.</text>
</comment>
<protein>
    <recommendedName>
        <fullName evidence="15">ATP synthase subunit b</fullName>
    </recommendedName>
    <alternativeName>
        <fullName evidence="15">ATP synthase F(0) sector subunit b</fullName>
    </alternativeName>
    <alternativeName>
        <fullName evidence="15">ATPase subunit I</fullName>
    </alternativeName>
    <alternativeName>
        <fullName evidence="15">F-type ATPase subunit b</fullName>
        <shortName evidence="15">F-ATPase subunit b</shortName>
    </alternativeName>
</protein>
<dbReference type="PANTHER" id="PTHR33445:SF1">
    <property type="entry name" value="ATP SYNTHASE SUBUNIT B"/>
    <property type="match status" value="1"/>
</dbReference>
<evidence type="ECO:0000256" key="13">
    <source>
        <dbReference type="ARBA" id="ARBA00026054"/>
    </source>
</evidence>
<dbReference type="InterPro" id="IPR005864">
    <property type="entry name" value="ATP_synth_F0_bsu_bac"/>
</dbReference>
<keyword evidence="9 15" id="KW-0472">Membrane</keyword>
<feature type="transmembrane region" description="Helical" evidence="15">
    <location>
        <begin position="6"/>
        <end position="26"/>
    </location>
</feature>
<evidence type="ECO:0000256" key="1">
    <source>
        <dbReference type="ARBA" id="ARBA00005513"/>
    </source>
</evidence>
<accession>A0ABS5ZHN0</accession>
<comment type="caution">
    <text evidence="18">The sequence shown here is derived from an EMBL/GenBank/DDBJ whole genome shotgun (WGS) entry which is preliminary data.</text>
</comment>
<dbReference type="PANTHER" id="PTHR33445">
    <property type="entry name" value="ATP SYNTHASE SUBUNIT B', CHLOROPLASTIC"/>
    <property type="match status" value="1"/>
</dbReference>
<evidence type="ECO:0000256" key="16">
    <source>
        <dbReference type="RuleBase" id="RU003848"/>
    </source>
</evidence>
<evidence type="ECO:0000256" key="8">
    <source>
        <dbReference type="ARBA" id="ARBA00023065"/>
    </source>
</evidence>
<name>A0ABS5ZHN0_9GAMM</name>
<evidence type="ECO:0000256" key="9">
    <source>
        <dbReference type="ARBA" id="ARBA00023136"/>
    </source>
</evidence>
<dbReference type="CDD" id="cd06503">
    <property type="entry name" value="ATP-synt_Fo_b"/>
    <property type="match status" value="1"/>
</dbReference>
<dbReference type="NCBIfam" id="NF004413">
    <property type="entry name" value="PRK05759.1-4"/>
    <property type="match status" value="1"/>
</dbReference>
<evidence type="ECO:0000256" key="15">
    <source>
        <dbReference type="HAMAP-Rule" id="MF_01398"/>
    </source>
</evidence>
<evidence type="ECO:0000256" key="14">
    <source>
        <dbReference type="ARBA" id="ARBA00037847"/>
    </source>
</evidence>
<keyword evidence="17" id="KW-0175">Coiled coil</keyword>
<comment type="subunit">
    <text evidence="15">F-type ATPases have 2 components, F(1) - the catalytic core - and F(0) - the membrane proton channel. F(1) has five subunits: alpha(3), beta(3), gamma(1), delta(1), epsilon(1). F(0) has three main subunits: a(1), b(2) and c(10-14). The alpha and beta chains form an alternating ring which encloses part of the gamma chain. F(1) is attached to F(0) by a central stalk formed by the gamma and epsilon chains, while a peripheral stalk is formed by the delta and b chains.</text>
</comment>
<dbReference type="SUPFAM" id="SSF81573">
    <property type="entry name" value="F1F0 ATP synthase subunit B, membrane domain"/>
    <property type="match status" value="1"/>
</dbReference>
<gene>
    <name evidence="15" type="primary">atpF</name>
    <name evidence="18" type="ORF">KCG35_21170</name>
</gene>
<keyword evidence="2 15" id="KW-0813">Transport</keyword>
<keyword evidence="19" id="KW-1185">Reference proteome</keyword>
<evidence type="ECO:0000256" key="6">
    <source>
        <dbReference type="ARBA" id="ARBA00022781"/>
    </source>
</evidence>
<evidence type="ECO:0000256" key="4">
    <source>
        <dbReference type="ARBA" id="ARBA00022547"/>
    </source>
</evidence>
<comment type="similarity">
    <text evidence="1 15 16">Belongs to the ATPase B chain family.</text>
</comment>
<comment type="function">
    <text evidence="11 15">F(1)F(0) ATP synthase produces ATP from ADP in the presence of a proton or sodium gradient. F-type ATPases consist of two structural domains, F(1) containing the extramembraneous catalytic core and F(0) containing the membrane proton channel, linked together by a central stalk and a peripheral stalk. During catalysis, ATP synthesis in the catalytic domain of F(1) is coupled via a rotary mechanism of the central stalk subunits to proton translocation.</text>
</comment>
<keyword evidence="10 15" id="KW-0066">ATP synthesis</keyword>
<feature type="coiled-coil region" evidence="17">
    <location>
        <begin position="40"/>
        <end position="122"/>
    </location>
</feature>
<dbReference type="InterPro" id="IPR028987">
    <property type="entry name" value="ATP_synth_B-like_membr_sf"/>
</dbReference>
<dbReference type="Pfam" id="PF00430">
    <property type="entry name" value="ATP-synt_B"/>
    <property type="match status" value="1"/>
</dbReference>
<evidence type="ECO:0000256" key="17">
    <source>
        <dbReference type="SAM" id="Coils"/>
    </source>
</evidence>
<keyword evidence="3 15" id="KW-1003">Cell membrane</keyword>
<dbReference type="EMBL" id="JAGSOY010000089">
    <property type="protein sequence ID" value="MBU2713574.1"/>
    <property type="molecule type" value="Genomic_DNA"/>
</dbReference>
<keyword evidence="4 15" id="KW-0138">CF(0)</keyword>
<dbReference type="RefSeq" id="WP_215821858.1">
    <property type="nucleotide sequence ID" value="NZ_JAGSOY010000089.1"/>
</dbReference>
<evidence type="ECO:0000256" key="7">
    <source>
        <dbReference type="ARBA" id="ARBA00022989"/>
    </source>
</evidence>
<sequence>MNLNATLIGQSLAFAIFVIFCMKYVWPPVMQALKQRQKKIADGLEAADRAKRDLELAQDKAGKQLREAKQQAADIIEQANKRSSQIIEEAKEQAKTEGERIKVAAQAEIEQEVNRAREALRAQVATLAIAGAEKILGVAVDEKAQSKLVDQLAAEL</sequence>
<organism evidence="18 19">
    <name type="scientific">Zooshikella harenae</name>
    <dbReference type="NCBI Taxonomy" id="2827238"/>
    <lineage>
        <taxon>Bacteria</taxon>
        <taxon>Pseudomonadati</taxon>
        <taxon>Pseudomonadota</taxon>
        <taxon>Gammaproteobacteria</taxon>
        <taxon>Oceanospirillales</taxon>
        <taxon>Zooshikellaceae</taxon>
        <taxon>Zooshikella</taxon>
    </lineage>
</organism>
<dbReference type="InterPro" id="IPR050059">
    <property type="entry name" value="ATP_synthase_B_chain"/>
</dbReference>
<dbReference type="Gene3D" id="1.20.5.620">
    <property type="entry name" value="F1F0 ATP synthase subunit B, membrane domain"/>
    <property type="match status" value="1"/>
</dbReference>
<evidence type="ECO:0000256" key="2">
    <source>
        <dbReference type="ARBA" id="ARBA00022448"/>
    </source>
</evidence>
<evidence type="ECO:0000256" key="5">
    <source>
        <dbReference type="ARBA" id="ARBA00022692"/>
    </source>
</evidence>
<comment type="subcellular location">
    <subcellularLocation>
        <location evidence="15">Cell membrane</location>
        <topology evidence="15">Single-pass membrane protein</topology>
    </subcellularLocation>
    <subcellularLocation>
        <location evidence="14">Endomembrane system</location>
        <topology evidence="14">Single-pass membrane protein</topology>
    </subcellularLocation>
</comment>
<dbReference type="Proteomes" id="UP000690515">
    <property type="component" value="Unassembled WGS sequence"/>
</dbReference>
<dbReference type="HAMAP" id="MF_01398">
    <property type="entry name" value="ATP_synth_b_bprime"/>
    <property type="match status" value="1"/>
</dbReference>
<proteinExistence type="inferred from homology"/>
<dbReference type="NCBIfam" id="TIGR01144">
    <property type="entry name" value="ATP_synt_b"/>
    <property type="match status" value="1"/>
</dbReference>
<evidence type="ECO:0000256" key="10">
    <source>
        <dbReference type="ARBA" id="ARBA00023310"/>
    </source>
</evidence>
<dbReference type="NCBIfam" id="NF004411">
    <property type="entry name" value="PRK05759.1-2"/>
    <property type="match status" value="1"/>
</dbReference>
<keyword evidence="7 15" id="KW-1133">Transmembrane helix</keyword>
<evidence type="ECO:0000256" key="11">
    <source>
        <dbReference type="ARBA" id="ARBA00025198"/>
    </source>
</evidence>
<keyword evidence="8 15" id="KW-0406">Ion transport</keyword>
<keyword evidence="5 15" id="KW-0812">Transmembrane</keyword>
<evidence type="ECO:0000313" key="19">
    <source>
        <dbReference type="Proteomes" id="UP000690515"/>
    </source>
</evidence>
<comment type="function">
    <text evidence="12">Component of the F(0) channel, it forms part of the peripheral stalk, linking F(1) to F(0). The b'-subunit is a diverged and duplicated form of b found in plants and photosynthetic bacteria.</text>
</comment>
<keyword evidence="6 15" id="KW-0375">Hydrogen ion transport</keyword>
<evidence type="ECO:0000256" key="12">
    <source>
        <dbReference type="ARBA" id="ARBA00025614"/>
    </source>
</evidence>
<evidence type="ECO:0000313" key="18">
    <source>
        <dbReference type="EMBL" id="MBU2713574.1"/>
    </source>
</evidence>
<evidence type="ECO:0000256" key="3">
    <source>
        <dbReference type="ARBA" id="ARBA00022475"/>
    </source>
</evidence>